<name>A0AA40D3Y1_9PEZI</name>
<evidence type="ECO:0008006" key="3">
    <source>
        <dbReference type="Google" id="ProtNLM"/>
    </source>
</evidence>
<proteinExistence type="predicted"/>
<keyword evidence="2" id="KW-1185">Reference proteome</keyword>
<organism evidence="1 2">
    <name type="scientific">Lasiodiplodia hormozganensis</name>
    <dbReference type="NCBI Taxonomy" id="869390"/>
    <lineage>
        <taxon>Eukaryota</taxon>
        <taxon>Fungi</taxon>
        <taxon>Dikarya</taxon>
        <taxon>Ascomycota</taxon>
        <taxon>Pezizomycotina</taxon>
        <taxon>Dothideomycetes</taxon>
        <taxon>Dothideomycetes incertae sedis</taxon>
        <taxon>Botryosphaeriales</taxon>
        <taxon>Botryosphaeriaceae</taxon>
        <taxon>Lasiodiplodia</taxon>
    </lineage>
</organism>
<accession>A0AA40D3Y1</accession>
<comment type="caution">
    <text evidence="1">The sequence shown here is derived from an EMBL/GenBank/DDBJ whole genome shotgun (WGS) entry which is preliminary data.</text>
</comment>
<gene>
    <name evidence="1" type="ORF">DIS24_g3919</name>
</gene>
<dbReference type="EMBL" id="JAUJDW010000013">
    <property type="protein sequence ID" value="KAK0659663.1"/>
    <property type="molecule type" value="Genomic_DNA"/>
</dbReference>
<evidence type="ECO:0000313" key="2">
    <source>
        <dbReference type="Proteomes" id="UP001175001"/>
    </source>
</evidence>
<protein>
    <recommendedName>
        <fullName evidence="3">F-box domain-containing protein</fullName>
    </recommendedName>
</protein>
<sequence>MASDSDGLTVGPTAAMGLGHAPRASLMGMPTELLLQIAEEVADKRGIMSLCRTSRRLSSAAQPELFKRFPIHIQRQAYYTSFLKTITMRPSLGAHIKELHFWLFKRQDPNPGCFDCDEGDIISGMTYWYHTSPPRVDIARATALAAEVGDIESELHAGLEDNDGEAILISLLRHLPKLQVLSVWLDGFNPGSAPEPRLLANFFLSLAAANQDPSKPSVNLKRVTFATPDYYKPTWDHLWNALARLRTSNLLWRAQKRFKVMAFVSISDPKERSRMYKYGRYSQQATRMAYAYLLDYVRRC</sequence>
<reference evidence="1" key="1">
    <citation type="submission" date="2023-06" db="EMBL/GenBank/DDBJ databases">
        <title>Multi-omics analyses reveal the molecular pathogenesis toolkit of Lasiodiplodia hormozganensis, a cross-kingdom pathogen.</title>
        <authorList>
            <person name="Felix C."/>
            <person name="Meneses R."/>
            <person name="Goncalves M.F.M."/>
            <person name="Tilleman L."/>
            <person name="Duarte A.S."/>
            <person name="Jorrin-Novo J.V."/>
            <person name="Van De Peer Y."/>
            <person name="Deforce D."/>
            <person name="Van Nieuwerburgh F."/>
            <person name="Esteves A.C."/>
            <person name="Alves A."/>
        </authorList>
    </citation>
    <scope>NUCLEOTIDE SEQUENCE</scope>
    <source>
        <strain evidence="1">CBS 339.90</strain>
    </source>
</reference>
<evidence type="ECO:0000313" key="1">
    <source>
        <dbReference type="EMBL" id="KAK0659663.1"/>
    </source>
</evidence>
<dbReference type="AlphaFoldDB" id="A0AA40D3Y1"/>
<dbReference type="Proteomes" id="UP001175001">
    <property type="component" value="Unassembled WGS sequence"/>
</dbReference>